<evidence type="ECO:0000313" key="3">
    <source>
        <dbReference type="Proteomes" id="UP000198211"/>
    </source>
</evidence>
<feature type="signal peptide" evidence="1">
    <location>
        <begin position="1"/>
        <end position="23"/>
    </location>
</feature>
<accession>A0A225VMN5</accession>
<dbReference type="AlphaFoldDB" id="A0A225VMN5"/>
<comment type="caution">
    <text evidence="2">The sequence shown here is derived from an EMBL/GenBank/DDBJ whole genome shotgun (WGS) entry which is preliminary data.</text>
</comment>
<proteinExistence type="predicted"/>
<evidence type="ECO:0000313" key="2">
    <source>
        <dbReference type="EMBL" id="OWZ05790.1"/>
    </source>
</evidence>
<keyword evidence="2" id="KW-0695">RNA-directed DNA polymerase</keyword>
<keyword evidence="1" id="KW-0732">Signal</keyword>
<evidence type="ECO:0000256" key="1">
    <source>
        <dbReference type="SAM" id="SignalP"/>
    </source>
</evidence>
<protein>
    <submittedName>
        <fullName evidence="2">Reverse transcriptase</fullName>
    </submittedName>
</protein>
<dbReference type="OrthoDB" id="116078at2759"/>
<keyword evidence="2" id="KW-0808">Transferase</keyword>
<sequence>MTDRARLISALIWLCTLFGLCNASQIYQRLIYNALYGFWKLSPTEDGRDVFTNGKSAESELEGHINDILTGAAYFFTPKESRLF</sequence>
<dbReference type="Proteomes" id="UP000198211">
    <property type="component" value="Unassembled WGS sequence"/>
</dbReference>
<reference evidence="3" key="1">
    <citation type="submission" date="2017-03" db="EMBL/GenBank/DDBJ databases">
        <title>Phytopthora megakarya and P. palmivora, two closely related causual agents of cacao black pod achieved similar genome size and gene model numbers by different mechanisms.</title>
        <authorList>
            <person name="Ali S."/>
            <person name="Shao J."/>
            <person name="Larry D.J."/>
            <person name="Kronmiller B."/>
            <person name="Shen D."/>
            <person name="Strem M.D."/>
            <person name="Melnick R.L."/>
            <person name="Guiltinan M.J."/>
            <person name="Tyler B.M."/>
            <person name="Meinhardt L.W."/>
            <person name="Bailey B.A."/>
        </authorList>
    </citation>
    <scope>NUCLEOTIDE SEQUENCE [LARGE SCALE GENOMIC DNA]</scope>
    <source>
        <strain evidence="3">zdho120</strain>
    </source>
</reference>
<keyword evidence="3" id="KW-1185">Reference proteome</keyword>
<organism evidence="2 3">
    <name type="scientific">Phytophthora megakarya</name>
    <dbReference type="NCBI Taxonomy" id="4795"/>
    <lineage>
        <taxon>Eukaryota</taxon>
        <taxon>Sar</taxon>
        <taxon>Stramenopiles</taxon>
        <taxon>Oomycota</taxon>
        <taxon>Peronosporomycetes</taxon>
        <taxon>Peronosporales</taxon>
        <taxon>Peronosporaceae</taxon>
        <taxon>Phytophthora</taxon>
    </lineage>
</organism>
<name>A0A225VMN5_9STRA</name>
<gene>
    <name evidence="2" type="ORF">PHMEG_00022048</name>
</gene>
<keyword evidence="2" id="KW-0548">Nucleotidyltransferase</keyword>
<feature type="chain" id="PRO_5013370695" evidence="1">
    <location>
        <begin position="24"/>
        <end position="84"/>
    </location>
</feature>
<dbReference type="EMBL" id="NBNE01004249">
    <property type="protein sequence ID" value="OWZ05790.1"/>
    <property type="molecule type" value="Genomic_DNA"/>
</dbReference>
<dbReference type="GO" id="GO:0003964">
    <property type="term" value="F:RNA-directed DNA polymerase activity"/>
    <property type="evidence" value="ECO:0007669"/>
    <property type="project" value="UniProtKB-KW"/>
</dbReference>